<feature type="compositionally biased region" description="Polar residues" evidence="1">
    <location>
        <begin position="66"/>
        <end position="77"/>
    </location>
</feature>
<sequence length="159" mass="17359">MMISASAGAYHKSSRGIPNDRYNKILGFVKCFGEAKEKQIPSYQQIQQDRLSDLNCKAEEFISPAASKQDNTSNIQRRTPPFSSDDESCGDGGPLLSCNTTDSLKLKLPLKTKGSVGFVESESDSEGSFLELQPQWMSKHNVQKQAPATTAPGRINAAM</sequence>
<reference evidence="4" key="1">
    <citation type="journal article" date="2016" name="Nature">
        <title>Genome evolution in the allotetraploid frog Xenopus laevis.</title>
        <authorList>
            <person name="Session A.M."/>
            <person name="Uno Y."/>
            <person name="Kwon T."/>
            <person name="Chapman J.A."/>
            <person name="Toyoda A."/>
            <person name="Takahashi S."/>
            <person name="Fukui A."/>
            <person name="Hikosaka A."/>
            <person name="Suzuki A."/>
            <person name="Kondo M."/>
            <person name="van Heeringen S.J."/>
            <person name="Quigley I."/>
            <person name="Heinz S."/>
            <person name="Ogino H."/>
            <person name="Ochi H."/>
            <person name="Hellsten U."/>
            <person name="Lyons J.B."/>
            <person name="Simakov O."/>
            <person name="Putnam N."/>
            <person name="Stites J."/>
            <person name="Kuroki Y."/>
            <person name="Tanaka T."/>
            <person name="Michiue T."/>
            <person name="Watanabe M."/>
            <person name="Bogdanovic O."/>
            <person name="Lister R."/>
            <person name="Georgiou G."/>
            <person name="Paranjpe S.S."/>
            <person name="van Kruijsbergen I."/>
            <person name="Shu S."/>
            <person name="Carlson J."/>
            <person name="Kinoshita T."/>
            <person name="Ohta Y."/>
            <person name="Mawaribuchi S."/>
            <person name="Jenkins J."/>
            <person name="Grimwood J."/>
            <person name="Schmutz J."/>
            <person name="Mitros T."/>
            <person name="Mozaffari S.V."/>
            <person name="Suzuki Y."/>
            <person name="Haramoto Y."/>
            <person name="Yamamoto T.S."/>
            <person name="Takagi C."/>
            <person name="Heald R."/>
            <person name="Miller K."/>
            <person name="Haudenschild C."/>
            <person name="Kitzman J."/>
            <person name="Nakayama T."/>
            <person name="Izutsu Y."/>
            <person name="Robert J."/>
            <person name="Fortriede J."/>
            <person name="Burns K."/>
            <person name="Lotay V."/>
            <person name="Karimi K."/>
            <person name="Yasuoka Y."/>
            <person name="Dichmann D.S."/>
            <person name="Flajnik M.F."/>
            <person name="Houston D.W."/>
            <person name="Shendure J."/>
            <person name="DuPasquier L."/>
            <person name="Vize P.D."/>
            <person name="Zorn A.M."/>
            <person name="Ito M."/>
            <person name="Marcotte E.M."/>
            <person name="Wallingford J.B."/>
            <person name="Ito Y."/>
            <person name="Asashima M."/>
            <person name="Ueno N."/>
            <person name="Matsuda Y."/>
            <person name="Veenstra G.J."/>
            <person name="Fujiyama A."/>
            <person name="Harland R.M."/>
            <person name="Taira M."/>
            <person name="Rokhsar D.S."/>
        </authorList>
    </citation>
    <scope>NUCLEOTIDE SEQUENCE [LARGE SCALE GENOMIC DNA]</scope>
    <source>
        <strain evidence="4">J</strain>
    </source>
</reference>
<proteinExistence type="predicted"/>
<accession>A0A974DIW7</accession>
<evidence type="ECO:0000256" key="1">
    <source>
        <dbReference type="SAM" id="MobiDB-lite"/>
    </source>
</evidence>
<dbReference type="Pfam" id="PF25977">
    <property type="entry name" value="DZIP1"/>
    <property type="match status" value="1"/>
</dbReference>
<dbReference type="AlphaFoldDB" id="A0A974DIW7"/>
<dbReference type="InterPro" id="IPR058883">
    <property type="entry name" value="DZIP1_dom"/>
</dbReference>
<dbReference type="EMBL" id="CM004469">
    <property type="protein sequence ID" value="OCT92608.1"/>
    <property type="molecule type" value="Genomic_DNA"/>
</dbReference>
<feature type="region of interest" description="Disordered" evidence="1">
    <location>
        <begin position="140"/>
        <end position="159"/>
    </location>
</feature>
<protein>
    <recommendedName>
        <fullName evidence="2">Cilium assembly protein DZIP1 domain-containing protein</fullName>
    </recommendedName>
</protein>
<organism evidence="3 4">
    <name type="scientific">Xenopus laevis</name>
    <name type="common">African clawed frog</name>
    <dbReference type="NCBI Taxonomy" id="8355"/>
    <lineage>
        <taxon>Eukaryota</taxon>
        <taxon>Metazoa</taxon>
        <taxon>Chordata</taxon>
        <taxon>Craniata</taxon>
        <taxon>Vertebrata</taxon>
        <taxon>Euteleostomi</taxon>
        <taxon>Amphibia</taxon>
        <taxon>Batrachia</taxon>
        <taxon>Anura</taxon>
        <taxon>Pipoidea</taxon>
        <taxon>Pipidae</taxon>
        <taxon>Xenopodinae</taxon>
        <taxon>Xenopus</taxon>
        <taxon>Xenopus</taxon>
    </lineage>
</organism>
<feature type="region of interest" description="Disordered" evidence="1">
    <location>
        <begin position="63"/>
        <end position="94"/>
    </location>
</feature>
<dbReference type="Proteomes" id="UP000694892">
    <property type="component" value="Chromosome 2S"/>
</dbReference>
<evidence type="ECO:0000313" key="3">
    <source>
        <dbReference type="EMBL" id="OCT92608.1"/>
    </source>
</evidence>
<evidence type="ECO:0000259" key="2">
    <source>
        <dbReference type="Pfam" id="PF25977"/>
    </source>
</evidence>
<feature type="domain" description="Cilium assembly protein DZIP1" evidence="2">
    <location>
        <begin position="13"/>
        <end position="60"/>
    </location>
</feature>
<gene>
    <name evidence="3" type="ORF">XELAEV_18015665mg</name>
</gene>
<name>A0A974DIW7_XENLA</name>
<evidence type="ECO:0000313" key="4">
    <source>
        <dbReference type="Proteomes" id="UP000694892"/>
    </source>
</evidence>